<sequence>MTSRMIVFSDLDGTLLDHETYSFDAAKPALERLKSEGHVLVLASSKTAAEIAPLREAMGFAHCPAIVENGAGLLQAGESGETCDGSAHEAIRAALSDLPERLRSRFEGFSDWGIAEIARRTGLAPEQAEKAARRRFSEPGVWSGSDTELEEFVTRLSKSGITGVRGGRFFTLSHGSTKASRMEAVLAMYPDAGKVPKTVALGDAPNDVPMLENADLGIIIANRAHAGIGSLGSEVSGKIIRSVKFGPEGWNEEMLRVLDTR</sequence>
<comment type="caution">
    <text evidence="4">The sequence shown here is derived from an EMBL/GenBank/DDBJ whole genome shotgun (WGS) entry which is preliminary data.</text>
</comment>
<evidence type="ECO:0000256" key="2">
    <source>
        <dbReference type="ARBA" id="ARBA00022801"/>
    </source>
</evidence>
<dbReference type="PANTHER" id="PTHR10000:SF8">
    <property type="entry name" value="HAD SUPERFAMILY HYDROLASE-LIKE, TYPE 3"/>
    <property type="match status" value="1"/>
</dbReference>
<keyword evidence="5" id="KW-1185">Reference proteome</keyword>
<dbReference type="NCBIfam" id="TIGR01486">
    <property type="entry name" value="HAD-SF-IIB-MPGP"/>
    <property type="match status" value="1"/>
</dbReference>
<dbReference type="AlphaFoldDB" id="A0A4R5PMW7"/>
<reference evidence="4 5" key="1">
    <citation type="journal article" date="2013" name="Int. J. Syst. Evol. Microbiol.">
        <title>Hoeflea suaedae sp. nov., an endophytic bacterium isolated from the root of the halophyte Suaeda maritima.</title>
        <authorList>
            <person name="Chung E.J."/>
            <person name="Park J.A."/>
            <person name="Pramanik P."/>
            <person name="Bibi F."/>
            <person name="Jeon C.O."/>
            <person name="Chung Y.R."/>
        </authorList>
    </citation>
    <scope>NUCLEOTIDE SEQUENCE [LARGE SCALE GENOMIC DNA]</scope>
    <source>
        <strain evidence="4 5">YC6898</strain>
    </source>
</reference>
<evidence type="ECO:0000313" key="4">
    <source>
        <dbReference type="EMBL" id="TDH38336.1"/>
    </source>
</evidence>
<dbReference type="EMBL" id="SMSI01000001">
    <property type="protein sequence ID" value="TDH38336.1"/>
    <property type="molecule type" value="Genomic_DNA"/>
</dbReference>
<dbReference type="Gene3D" id="3.30.980.20">
    <property type="entry name" value="Putative mannosyl-3-phosphoglycerate phosphatase, domain 2"/>
    <property type="match status" value="1"/>
</dbReference>
<dbReference type="Proteomes" id="UP000295131">
    <property type="component" value="Unassembled WGS sequence"/>
</dbReference>
<evidence type="ECO:0000313" key="5">
    <source>
        <dbReference type="Proteomes" id="UP000295131"/>
    </source>
</evidence>
<dbReference type="GO" id="GO:0050531">
    <property type="term" value="F:mannosyl-3-phosphoglycerate phosphatase activity"/>
    <property type="evidence" value="ECO:0007669"/>
    <property type="project" value="InterPro"/>
</dbReference>
<dbReference type="GO" id="GO:0005829">
    <property type="term" value="C:cytosol"/>
    <property type="evidence" value="ECO:0007669"/>
    <property type="project" value="TreeGrafter"/>
</dbReference>
<dbReference type="NCBIfam" id="TIGR01484">
    <property type="entry name" value="HAD-SF-IIB"/>
    <property type="match status" value="1"/>
</dbReference>
<organism evidence="4 5">
    <name type="scientific">Pseudohoeflea suaedae</name>
    <dbReference type="NCBI Taxonomy" id="877384"/>
    <lineage>
        <taxon>Bacteria</taxon>
        <taxon>Pseudomonadati</taxon>
        <taxon>Pseudomonadota</taxon>
        <taxon>Alphaproteobacteria</taxon>
        <taxon>Hyphomicrobiales</taxon>
        <taxon>Rhizobiaceae</taxon>
        <taxon>Pseudohoeflea</taxon>
    </lineage>
</organism>
<keyword evidence="2 4" id="KW-0378">Hydrolase</keyword>
<dbReference type="InterPro" id="IPR036412">
    <property type="entry name" value="HAD-like_sf"/>
</dbReference>
<dbReference type="OrthoDB" id="193379at2"/>
<dbReference type="Pfam" id="PF08282">
    <property type="entry name" value="Hydrolase_3"/>
    <property type="match status" value="2"/>
</dbReference>
<proteinExistence type="predicted"/>
<dbReference type="GO" id="GO:0051479">
    <property type="term" value="P:mannosylglycerate biosynthetic process"/>
    <property type="evidence" value="ECO:0007669"/>
    <property type="project" value="InterPro"/>
</dbReference>
<dbReference type="InterPro" id="IPR023214">
    <property type="entry name" value="HAD_sf"/>
</dbReference>
<gene>
    <name evidence="4" type="ORF">E2A64_04270</name>
</gene>
<dbReference type="Gene3D" id="3.40.50.1000">
    <property type="entry name" value="HAD superfamily/HAD-like"/>
    <property type="match status" value="1"/>
</dbReference>
<dbReference type="GO" id="GO:0000287">
    <property type="term" value="F:magnesium ion binding"/>
    <property type="evidence" value="ECO:0007669"/>
    <property type="project" value="TreeGrafter"/>
</dbReference>
<name>A0A4R5PMW7_9HYPH</name>
<dbReference type="SUPFAM" id="SSF56784">
    <property type="entry name" value="HAD-like"/>
    <property type="match status" value="1"/>
</dbReference>
<dbReference type="SFLD" id="SFLDG01142">
    <property type="entry name" value="C2.B.2:_Mannosyl-3-phosphoglyc"/>
    <property type="match status" value="1"/>
</dbReference>
<protein>
    <submittedName>
        <fullName evidence="4">HAD-IIB family hydrolase</fullName>
    </submittedName>
</protein>
<accession>A0A4R5PMW7</accession>
<evidence type="ECO:0000256" key="1">
    <source>
        <dbReference type="ARBA" id="ARBA00022723"/>
    </source>
</evidence>
<dbReference type="InterPro" id="IPR006379">
    <property type="entry name" value="HAD-SF_hydro_IIB"/>
</dbReference>
<evidence type="ECO:0000256" key="3">
    <source>
        <dbReference type="ARBA" id="ARBA00022842"/>
    </source>
</evidence>
<dbReference type="PANTHER" id="PTHR10000">
    <property type="entry name" value="PHOSPHOSERINE PHOSPHATASE"/>
    <property type="match status" value="1"/>
</dbReference>
<dbReference type="InterPro" id="IPR006381">
    <property type="entry name" value="HAD-SF-IIB-MPGP"/>
</dbReference>
<dbReference type="SFLD" id="SFLDS00003">
    <property type="entry name" value="Haloacid_Dehalogenase"/>
    <property type="match status" value="1"/>
</dbReference>
<keyword evidence="3" id="KW-0460">Magnesium</keyword>
<keyword evidence="1" id="KW-0479">Metal-binding</keyword>
<dbReference type="SFLD" id="SFLDG01140">
    <property type="entry name" value="C2.B:_Phosphomannomutase_and_P"/>
    <property type="match status" value="1"/>
</dbReference>